<evidence type="ECO:0000313" key="1">
    <source>
        <dbReference type="EMBL" id="SEK57035.1"/>
    </source>
</evidence>
<evidence type="ECO:0000313" key="2">
    <source>
        <dbReference type="Proteomes" id="UP000198620"/>
    </source>
</evidence>
<gene>
    <name evidence="1" type="ORF">SAMN05216387_10247</name>
</gene>
<sequence length="78" mass="8664">MLYRWGHDTLLEKVDANNSIATKLRLIPKAQTHSTSTFCRSLAYAGVLLRTPPPRSGKLLLAVNNSAAIWMEHLPGHI</sequence>
<protein>
    <submittedName>
        <fullName evidence="1">Uncharacterized protein</fullName>
    </submittedName>
</protein>
<dbReference type="AlphaFoldDB" id="A0A1H7I8Y0"/>
<dbReference type="STRING" id="1233.SAMN05216387_10247"/>
<organism evidence="1 2">
    <name type="scientific">Nitrosovibrio tenuis</name>
    <dbReference type="NCBI Taxonomy" id="1233"/>
    <lineage>
        <taxon>Bacteria</taxon>
        <taxon>Pseudomonadati</taxon>
        <taxon>Pseudomonadota</taxon>
        <taxon>Betaproteobacteria</taxon>
        <taxon>Nitrosomonadales</taxon>
        <taxon>Nitrosomonadaceae</taxon>
        <taxon>Nitrosovibrio</taxon>
    </lineage>
</organism>
<keyword evidence="2" id="KW-1185">Reference proteome</keyword>
<name>A0A1H7I8Y0_9PROT</name>
<accession>A0A1H7I8Y0</accession>
<reference evidence="1 2" key="1">
    <citation type="submission" date="2016-10" db="EMBL/GenBank/DDBJ databases">
        <authorList>
            <person name="de Groot N.N."/>
        </authorList>
    </citation>
    <scope>NUCLEOTIDE SEQUENCE [LARGE SCALE GENOMIC DNA]</scope>
    <source>
        <strain evidence="1 2">Nv1</strain>
    </source>
</reference>
<proteinExistence type="predicted"/>
<dbReference type="EMBL" id="FOBH01000002">
    <property type="protein sequence ID" value="SEK57035.1"/>
    <property type="molecule type" value="Genomic_DNA"/>
</dbReference>
<dbReference type="Proteomes" id="UP000198620">
    <property type="component" value="Unassembled WGS sequence"/>
</dbReference>